<protein>
    <submittedName>
        <fullName evidence="9">Cytochrome P450</fullName>
    </submittedName>
</protein>
<gene>
    <name evidence="9" type="ORF">FB45DRAFT_876142</name>
</gene>
<evidence type="ECO:0000256" key="3">
    <source>
        <dbReference type="ARBA" id="ARBA00022617"/>
    </source>
</evidence>
<dbReference type="GO" id="GO:0020037">
    <property type="term" value="F:heme binding"/>
    <property type="evidence" value="ECO:0007669"/>
    <property type="project" value="InterPro"/>
</dbReference>
<keyword evidence="4" id="KW-0479">Metal-binding</keyword>
<dbReference type="Pfam" id="PF00067">
    <property type="entry name" value="p450"/>
    <property type="match status" value="2"/>
</dbReference>
<dbReference type="InterPro" id="IPR036396">
    <property type="entry name" value="Cyt_P450_sf"/>
</dbReference>
<dbReference type="PANTHER" id="PTHR46300:SF5">
    <property type="entry name" value="CYTOCHROME P450"/>
    <property type="match status" value="1"/>
</dbReference>
<evidence type="ECO:0000313" key="9">
    <source>
        <dbReference type="EMBL" id="KAJ7609926.1"/>
    </source>
</evidence>
<name>A0AAD7B4Y2_9AGAR</name>
<evidence type="ECO:0000256" key="2">
    <source>
        <dbReference type="ARBA" id="ARBA00010617"/>
    </source>
</evidence>
<dbReference type="InterPro" id="IPR001128">
    <property type="entry name" value="Cyt_P450"/>
</dbReference>
<keyword evidence="6" id="KW-0408">Iron</keyword>
<evidence type="ECO:0000256" key="4">
    <source>
        <dbReference type="ARBA" id="ARBA00022723"/>
    </source>
</evidence>
<keyword evidence="7" id="KW-0503">Monooxygenase</keyword>
<dbReference type="SUPFAM" id="SSF48264">
    <property type="entry name" value="Cytochrome P450"/>
    <property type="match status" value="1"/>
</dbReference>
<feature type="chain" id="PRO_5042226408" evidence="8">
    <location>
        <begin position="23"/>
        <end position="409"/>
    </location>
</feature>
<evidence type="ECO:0000256" key="1">
    <source>
        <dbReference type="ARBA" id="ARBA00001971"/>
    </source>
</evidence>
<evidence type="ECO:0000256" key="8">
    <source>
        <dbReference type="SAM" id="SignalP"/>
    </source>
</evidence>
<sequence>MQTPSTIVWATAAAAAAVGVLAALPSGPAPGSSDRTLATYTAGAVVFHEWAKTYGDVMYLEVLGNPMIVLNTEQVAVDLLNKRSAIYSDRPQFPLHEMIGWSTTLSLMPYGKRFNVHRQLHNAYLNRTKCREYRPMQTLEARTLAKNLLESAREKYNKLVNRFSTGVISQIVAGHRISSDDDPYMKTTEALHVSLGRLGVPGTTSLDYFPFRMFCVRLRALNCAELFSRVFHTVQLLKNVDPDKWAGAAMFGSTIWSTVTVFILAMLHHPEYQAKGQQEIDSVVGKARLPGFDDRENLPFVECIMHEVWAYRNCRTAAPLPQQLPHWTAWCRTDVTLPQCHAFVRSCGNLPKGSRKLKMNQMAQIVAYHVGTLPMVSVFQQSGFHGMNTVGSRSNWLMVMSDTQGSQLS</sequence>
<feature type="signal peptide" evidence="8">
    <location>
        <begin position="1"/>
        <end position="22"/>
    </location>
</feature>
<keyword evidence="10" id="KW-1185">Reference proteome</keyword>
<evidence type="ECO:0000256" key="5">
    <source>
        <dbReference type="ARBA" id="ARBA00023002"/>
    </source>
</evidence>
<organism evidence="9 10">
    <name type="scientific">Roridomyces roridus</name>
    <dbReference type="NCBI Taxonomy" id="1738132"/>
    <lineage>
        <taxon>Eukaryota</taxon>
        <taxon>Fungi</taxon>
        <taxon>Dikarya</taxon>
        <taxon>Basidiomycota</taxon>
        <taxon>Agaricomycotina</taxon>
        <taxon>Agaricomycetes</taxon>
        <taxon>Agaricomycetidae</taxon>
        <taxon>Agaricales</taxon>
        <taxon>Marasmiineae</taxon>
        <taxon>Mycenaceae</taxon>
        <taxon>Roridomyces</taxon>
    </lineage>
</organism>
<keyword evidence="3" id="KW-0349">Heme</keyword>
<reference evidence="9" key="1">
    <citation type="submission" date="2023-03" db="EMBL/GenBank/DDBJ databases">
        <title>Massive genome expansion in bonnet fungi (Mycena s.s.) driven by repeated elements and novel gene families across ecological guilds.</title>
        <authorList>
            <consortium name="Lawrence Berkeley National Laboratory"/>
            <person name="Harder C.B."/>
            <person name="Miyauchi S."/>
            <person name="Viragh M."/>
            <person name="Kuo A."/>
            <person name="Thoen E."/>
            <person name="Andreopoulos B."/>
            <person name="Lu D."/>
            <person name="Skrede I."/>
            <person name="Drula E."/>
            <person name="Henrissat B."/>
            <person name="Morin E."/>
            <person name="Kohler A."/>
            <person name="Barry K."/>
            <person name="LaButti K."/>
            <person name="Morin E."/>
            <person name="Salamov A."/>
            <person name="Lipzen A."/>
            <person name="Mereny Z."/>
            <person name="Hegedus B."/>
            <person name="Baldrian P."/>
            <person name="Stursova M."/>
            <person name="Weitz H."/>
            <person name="Taylor A."/>
            <person name="Grigoriev I.V."/>
            <person name="Nagy L.G."/>
            <person name="Martin F."/>
            <person name="Kauserud H."/>
        </authorList>
    </citation>
    <scope>NUCLEOTIDE SEQUENCE</scope>
    <source>
        <strain evidence="9">9284</strain>
    </source>
</reference>
<evidence type="ECO:0000256" key="7">
    <source>
        <dbReference type="ARBA" id="ARBA00023033"/>
    </source>
</evidence>
<dbReference type="GO" id="GO:0004497">
    <property type="term" value="F:monooxygenase activity"/>
    <property type="evidence" value="ECO:0007669"/>
    <property type="project" value="UniProtKB-KW"/>
</dbReference>
<dbReference type="InterPro" id="IPR050364">
    <property type="entry name" value="Cytochrome_P450_fung"/>
</dbReference>
<dbReference type="Gene3D" id="1.10.630.10">
    <property type="entry name" value="Cytochrome P450"/>
    <property type="match status" value="2"/>
</dbReference>
<comment type="similarity">
    <text evidence="2">Belongs to the cytochrome P450 family.</text>
</comment>
<dbReference type="GO" id="GO:0005506">
    <property type="term" value="F:iron ion binding"/>
    <property type="evidence" value="ECO:0007669"/>
    <property type="project" value="InterPro"/>
</dbReference>
<dbReference type="PANTHER" id="PTHR46300">
    <property type="entry name" value="P450, PUTATIVE (EUROFUNG)-RELATED-RELATED"/>
    <property type="match status" value="1"/>
</dbReference>
<comment type="cofactor">
    <cofactor evidence="1">
        <name>heme</name>
        <dbReference type="ChEBI" id="CHEBI:30413"/>
    </cofactor>
</comment>
<proteinExistence type="inferred from homology"/>
<dbReference type="GO" id="GO:0016705">
    <property type="term" value="F:oxidoreductase activity, acting on paired donors, with incorporation or reduction of molecular oxygen"/>
    <property type="evidence" value="ECO:0007669"/>
    <property type="project" value="InterPro"/>
</dbReference>
<evidence type="ECO:0000313" key="10">
    <source>
        <dbReference type="Proteomes" id="UP001221142"/>
    </source>
</evidence>
<dbReference type="EMBL" id="JARKIF010000037">
    <property type="protein sequence ID" value="KAJ7609926.1"/>
    <property type="molecule type" value="Genomic_DNA"/>
</dbReference>
<dbReference type="Proteomes" id="UP001221142">
    <property type="component" value="Unassembled WGS sequence"/>
</dbReference>
<comment type="caution">
    <text evidence="9">The sequence shown here is derived from an EMBL/GenBank/DDBJ whole genome shotgun (WGS) entry which is preliminary data.</text>
</comment>
<evidence type="ECO:0000256" key="6">
    <source>
        <dbReference type="ARBA" id="ARBA00023004"/>
    </source>
</evidence>
<dbReference type="AlphaFoldDB" id="A0AAD7B4Y2"/>
<keyword evidence="5" id="KW-0560">Oxidoreductase</keyword>
<accession>A0AAD7B4Y2</accession>
<keyword evidence="8" id="KW-0732">Signal</keyword>